<reference evidence="1" key="1">
    <citation type="submission" date="2022-03" db="EMBL/GenBank/DDBJ databases">
        <title>Genomic analyses of argali, domestic sheep and their hybrids provide insights into chromosomal evolution, heterosis and genetic basis of agronomic traits.</title>
        <authorList>
            <person name="Li M."/>
        </authorList>
    </citation>
    <scope>NUCLEOTIDE SEQUENCE</scope>
    <source>
        <strain evidence="1">F1 hybrid</strain>
    </source>
</reference>
<sequence length="68" mass="7715">MITNCRRHLDSFVAHEKDASGKNFDTGFSNIFIIGKGNTVDLSSPRKGCPPYHYSGERQETAKQQWIK</sequence>
<evidence type="ECO:0000313" key="1">
    <source>
        <dbReference type="EMBL" id="KAI4583627.1"/>
    </source>
</evidence>
<keyword evidence="2" id="KW-1185">Reference proteome</keyword>
<proteinExistence type="predicted"/>
<name>A0ACB9V1R1_9CETA</name>
<dbReference type="Proteomes" id="UP001057279">
    <property type="component" value="Linkage Group LG06"/>
</dbReference>
<comment type="caution">
    <text evidence="1">The sequence shown here is derived from an EMBL/GenBank/DDBJ whole genome shotgun (WGS) entry which is preliminary data.</text>
</comment>
<dbReference type="EMBL" id="CM043031">
    <property type="protein sequence ID" value="KAI4583627.1"/>
    <property type="molecule type" value="Genomic_DNA"/>
</dbReference>
<evidence type="ECO:0000313" key="2">
    <source>
        <dbReference type="Proteomes" id="UP001057279"/>
    </source>
</evidence>
<protein>
    <submittedName>
        <fullName evidence="1">Uncharacterized protein</fullName>
    </submittedName>
</protein>
<accession>A0ACB9V1R1</accession>
<gene>
    <name evidence="1" type="ORF">MJG53_006906</name>
</gene>
<organism evidence="1 2">
    <name type="scientific">Ovis ammon polii x Ovis aries</name>
    <dbReference type="NCBI Taxonomy" id="2918886"/>
    <lineage>
        <taxon>Eukaryota</taxon>
        <taxon>Metazoa</taxon>
        <taxon>Chordata</taxon>
        <taxon>Craniata</taxon>
        <taxon>Vertebrata</taxon>
        <taxon>Euteleostomi</taxon>
        <taxon>Mammalia</taxon>
        <taxon>Eutheria</taxon>
        <taxon>Laurasiatheria</taxon>
        <taxon>Artiodactyla</taxon>
        <taxon>Ruminantia</taxon>
        <taxon>Pecora</taxon>
        <taxon>Bovidae</taxon>
        <taxon>Caprinae</taxon>
        <taxon>Ovis</taxon>
    </lineage>
</organism>